<organism evidence="1 2">
    <name type="scientific">Adiantum capillus-veneris</name>
    <name type="common">Maidenhair fern</name>
    <dbReference type="NCBI Taxonomy" id="13818"/>
    <lineage>
        <taxon>Eukaryota</taxon>
        <taxon>Viridiplantae</taxon>
        <taxon>Streptophyta</taxon>
        <taxon>Embryophyta</taxon>
        <taxon>Tracheophyta</taxon>
        <taxon>Polypodiopsida</taxon>
        <taxon>Polypodiidae</taxon>
        <taxon>Polypodiales</taxon>
        <taxon>Pteridineae</taxon>
        <taxon>Pteridaceae</taxon>
        <taxon>Vittarioideae</taxon>
        <taxon>Adiantum</taxon>
    </lineage>
</organism>
<dbReference type="Proteomes" id="UP000886520">
    <property type="component" value="Chromosome 2"/>
</dbReference>
<evidence type="ECO:0000313" key="2">
    <source>
        <dbReference type="Proteomes" id="UP000886520"/>
    </source>
</evidence>
<reference evidence="1" key="1">
    <citation type="submission" date="2021-01" db="EMBL/GenBank/DDBJ databases">
        <title>Adiantum capillus-veneris genome.</title>
        <authorList>
            <person name="Fang Y."/>
            <person name="Liao Q."/>
        </authorList>
    </citation>
    <scope>NUCLEOTIDE SEQUENCE</scope>
    <source>
        <strain evidence="1">H3</strain>
        <tissue evidence="1">Leaf</tissue>
    </source>
</reference>
<name>A0A9D4ZP22_ADICA</name>
<proteinExistence type="predicted"/>
<dbReference type="AlphaFoldDB" id="A0A9D4ZP22"/>
<dbReference type="EMBL" id="JABFUD020000003">
    <property type="protein sequence ID" value="KAI5082539.1"/>
    <property type="molecule type" value="Genomic_DNA"/>
</dbReference>
<protein>
    <submittedName>
        <fullName evidence="1">Uncharacterized protein</fullName>
    </submittedName>
</protein>
<accession>A0A9D4ZP22</accession>
<comment type="caution">
    <text evidence="1">The sequence shown here is derived from an EMBL/GenBank/DDBJ whole genome shotgun (WGS) entry which is preliminary data.</text>
</comment>
<gene>
    <name evidence="1" type="ORF">GOP47_0002282</name>
</gene>
<evidence type="ECO:0000313" key="1">
    <source>
        <dbReference type="EMBL" id="KAI5082539.1"/>
    </source>
</evidence>
<sequence>MSMVTHSGHHSPLCSALKALAHHVLLLPLSITGSGPEPHASNFPSLVSYAQPPGYCPRLKAGYAPSRLPFSRAFGLSSSLLRLYYRGGRQESTTSEHCCNSLLAGNIQRAIAKSMNEISWKLGAVHADDGSQEVPSL</sequence>
<keyword evidence="2" id="KW-1185">Reference proteome</keyword>